<accession>A0A1H6TBL1</accession>
<keyword evidence="8" id="KW-1185">Reference proteome</keyword>
<dbReference type="RefSeq" id="WP_090335147.1">
    <property type="nucleotide sequence ID" value="NZ_FNXY01000003.1"/>
</dbReference>
<evidence type="ECO:0000313" key="7">
    <source>
        <dbReference type="EMBL" id="SEI77401.1"/>
    </source>
</evidence>
<keyword evidence="3 6" id="KW-0812">Transmembrane</keyword>
<name>A0A1H6TBL1_9BACT</name>
<dbReference type="NCBIfam" id="TIGR00765">
    <property type="entry name" value="yihY_not_rbn"/>
    <property type="match status" value="1"/>
</dbReference>
<feature type="transmembrane region" description="Helical" evidence="6">
    <location>
        <begin position="276"/>
        <end position="298"/>
    </location>
</feature>
<evidence type="ECO:0000256" key="1">
    <source>
        <dbReference type="ARBA" id="ARBA00004651"/>
    </source>
</evidence>
<dbReference type="EMBL" id="FNXY01000003">
    <property type="protein sequence ID" value="SEI77401.1"/>
    <property type="molecule type" value="Genomic_DNA"/>
</dbReference>
<dbReference type="PIRSF" id="PIRSF035875">
    <property type="entry name" value="RNase_BN"/>
    <property type="match status" value="1"/>
</dbReference>
<feature type="transmembrane region" description="Helical" evidence="6">
    <location>
        <begin position="156"/>
        <end position="178"/>
    </location>
</feature>
<dbReference type="Pfam" id="PF03631">
    <property type="entry name" value="Virul_fac_BrkB"/>
    <property type="match status" value="1"/>
</dbReference>
<proteinExistence type="predicted"/>
<feature type="transmembrane region" description="Helical" evidence="6">
    <location>
        <begin position="232"/>
        <end position="256"/>
    </location>
</feature>
<reference evidence="7 8" key="1">
    <citation type="submission" date="2016-10" db="EMBL/GenBank/DDBJ databases">
        <authorList>
            <person name="de Groot N.N."/>
        </authorList>
    </citation>
    <scope>NUCLEOTIDE SEQUENCE [LARGE SCALE GENOMIC DNA]</scope>
    <source>
        <strain evidence="7 8">DSM 19938</strain>
    </source>
</reference>
<keyword evidence="4 6" id="KW-1133">Transmembrane helix</keyword>
<protein>
    <submittedName>
        <fullName evidence="7">Membrane protein</fullName>
    </submittedName>
</protein>
<evidence type="ECO:0000256" key="2">
    <source>
        <dbReference type="ARBA" id="ARBA00022475"/>
    </source>
</evidence>
<organism evidence="7 8">
    <name type="scientific">Dyadobacter koreensis</name>
    <dbReference type="NCBI Taxonomy" id="408657"/>
    <lineage>
        <taxon>Bacteria</taxon>
        <taxon>Pseudomonadati</taxon>
        <taxon>Bacteroidota</taxon>
        <taxon>Cytophagia</taxon>
        <taxon>Cytophagales</taxon>
        <taxon>Spirosomataceae</taxon>
        <taxon>Dyadobacter</taxon>
    </lineage>
</organism>
<feature type="transmembrane region" description="Helical" evidence="6">
    <location>
        <begin position="52"/>
        <end position="75"/>
    </location>
</feature>
<evidence type="ECO:0000256" key="4">
    <source>
        <dbReference type="ARBA" id="ARBA00022989"/>
    </source>
</evidence>
<evidence type="ECO:0000256" key="5">
    <source>
        <dbReference type="ARBA" id="ARBA00023136"/>
    </source>
</evidence>
<feature type="transmembrane region" description="Helical" evidence="6">
    <location>
        <begin position="115"/>
        <end position="135"/>
    </location>
</feature>
<dbReference type="STRING" id="408657.SAMN04487995_2142"/>
<dbReference type="Proteomes" id="UP000199532">
    <property type="component" value="Unassembled WGS sequence"/>
</dbReference>
<dbReference type="AlphaFoldDB" id="A0A1H6TBL1"/>
<comment type="subcellular location">
    <subcellularLocation>
        <location evidence="1">Cell membrane</location>
        <topology evidence="1">Multi-pass membrane protein</topology>
    </subcellularLocation>
</comment>
<feature type="transmembrane region" description="Helical" evidence="6">
    <location>
        <begin position="202"/>
        <end position="220"/>
    </location>
</feature>
<keyword evidence="5 6" id="KW-0472">Membrane</keyword>
<dbReference type="PANTHER" id="PTHR30213">
    <property type="entry name" value="INNER MEMBRANE PROTEIN YHJD"/>
    <property type="match status" value="1"/>
</dbReference>
<dbReference type="PANTHER" id="PTHR30213:SF0">
    <property type="entry name" value="UPF0761 MEMBRANE PROTEIN YIHY"/>
    <property type="match status" value="1"/>
</dbReference>
<evidence type="ECO:0000256" key="3">
    <source>
        <dbReference type="ARBA" id="ARBA00022692"/>
    </source>
</evidence>
<dbReference type="GO" id="GO:0005886">
    <property type="term" value="C:plasma membrane"/>
    <property type="evidence" value="ECO:0007669"/>
    <property type="project" value="UniProtKB-SubCell"/>
</dbReference>
<keyword evidence="2" id="KW-1003">Cell membrane</keyword>
<sequence>MLEKLLKSRQVKLLVVWLQRNLLFRGTVSIYDILINIKRNNHKYDIDQRASAVAFSLTLACFPAIIFLFTLVPYIPIENLDDQIMGVLKELMPRGIFQDAQQTISDILSRPRSSVLSFGFIFAMIASTNGMMSLMRSFDMVYEDAETRGFLKQRGVATLLTMVLVAVMILLIVLLIVGDVVKGIISEWEIIRYSWIVSSLNFSRYIVSFGALMLAISIIYRFAPSRINRYAFFNLGSVIASVLILVATYLFSFYLSRFSSYNKLYGSIGTMIALMIWFYLLALLLIFGFEVNAGIASARKKNRSKTR</sequence>
<gene>
    <name evidence="7" type="ORF">SAMN04487995_2142</name>
</gene>
<evidence type="ECO:0000313" key="8">
    <source>
        <dbReference type="Proteomes" id="UP000199532"/>
    </source>
</evidence>
<dbReference type="InterPro" id="IPR017039">
    <property type="entry name" value="Virul_fac_BrkB"/>
</dbReference>
<dbReference type="OrthoDB" id="977385at2"/>
<evidence type="ECO:0000256" key="6">
    <source>
        <dbReference type="SAM" id="Phobius"/>
    </source>
</evidence>